<dbReference type="SUPFAM" id="SSF52540">
    <property type="entry name" value="P-loop containing nucleoside triphosphate hydrolases"/>
    <property type="match status" value="1"/>
</dbReference>
<keyword evidence="6" id="KW-1185">Reference proteome</keyword>
<dbReference type="PANTHER" id="PTHR23073">
    <property type="entry name" value="26S PROTEASOME REGULATORY SUBUNIT"/>
    <property type="match status" value="1"/>
</dbReference>
<dbReference type="InterPro" id="IPR003593">
    <property type="entry name" value="AAA+_ATPase"/>
</dbReference>
<dbReference type="InterPro" id="IPR027417">
    <property type="entry name" value="P-loop_NTPase"/>
</dbReference>
<name>A0ABU0IQW2_9CAUL</name>
<keyword evidence="3" id="KW-0067">ATP-binding</keyword>
<evidence type="ECO:0000313" key="6">
    <source>
        <dbReference type="Proteomes" id="UP001228905"/>
    </source>
</evidence>
<accession>A0ABU0IQW2</accession>
<dbReference type="Gene3D" id="3.40.50.300">
    <property type="entry name" value="P-loop containing nucleotide triphosphate hydrolases"/>
    <property type="match status" value="1"/>
</dbReference>
<dbReference type="SMART" id="SM00382">
    <property type="entry name" value="AAA"/>
    <property type="match status" value="1"/>
</dbReference>
<comment type="caution">
    <text evidence="5">The sequence shown here is derived from an EMBL/GenBank/DDBJ whole genome shotgun (WGS) entry which is preliminary data.</text>
</comment>
<dbReference type="CDD" id="cd19481">
    <property type="entry name" value="RecA-like_protease"/>
    <property type="match status" value="1"/>
</dbReference>
<proteinExistence type="inferred from homology"/>
<evidence type="ECO:0000256" key="2">
    <source>
        <dbReference type="ARBA" id="ARBA00022741"/>
    </source>
</evidence>
<dbReference type="EMBL" id="JAUSVS010000003">
    <property type="protein sequence ID" value="MDQ0464407.1"/>
    <property type="molecule type" value="Genomic_DNA"/>
</dbReference>
<keyword evidence="2" id="KW-0547">Nucleotide-binding</keyword>
<dbReference type="InterPro" id="IPR003959">
    <property type="entry name" value="ATPase_AAA_core"/>
</dbReference>
<dbReference type="RefSeq" id="WP_307349064.1">
    <property type="nucleotide sequence ID" value="NZ_JAUSVS010000003.1"/>
</dbReference>
<dbReference type="Pfam" id="PF00004">
    <property type="entry name" value="AAA"/>
    <property type="match status" value="1"/>
</dbReference>
<feature type="domain" description="AAA+ ATPase" evidence="4">
    <location>
        <begin position="490"/>
        <end position="622"/>
    </location>
</feature>
<sequence length="710" mass="75742">MRWLALFIAWWLHQLRSLMGQAPSAVPAKTAAAPRLVKPAEAPVPGATVARVLDRVRAHARLHALWMAELWRLGQSSPDQGLAITAGETGRLLTAPADQAAARAAFLASDPTAKALAPTAAAADAALANDAGWTGFCEDFGLSPPAADLMALALAVAWEPDLGRVLAYLQDDGQALQPSRQLAARLFDNPEPLDAAPLLAWRLAQPLNGAAPDLPATCWAADPAVAVSLAEGSWRDPLLDGGARLVSPEGRLPLHQASLATLQAVAASDERPLVIDLCGAEGLGRQTLAARFAAGRGQALLALDAALLLGRPNAEPQRILAAGHRMARALGAIPYWRGADRIAAADWLAVSDTVDLALRGWPAAGPFGPAAGKAAITLEPLHTSDRLALWSQHSPAEPPRLVALQRLTAGEVVAAALAAPIGPGAVRAALRRSAPPQDDLLNLVPTPYVWDDLVAPPELERQLREFADQIRLRWAVYEDWGFERLTPMGRGLAALFGGASGLGKTMAAQVIARELDLDLYRVDLAGVVDKYVGETEKRLRSVFDYCERAGCILFFDEADALFGKRTQVKDAHDRFANIEIDYLLQRIEAFNGVTILATNRKSELDSAFLRRLRLIIDFLPPGEDERLALWKKALLPQSPTGEDLLDGIDWAFLAGELSMNGAEIKATALGAAFLAKADGGRIAMPHVLAAAQRELSKQGIILRTPLEAGS</sequence>
<reference evidence="5 6" key="1">
    <citation type="submission" date="2023-07" db="EMBL/GenBank/DDBJ databases">
        <title>Genomic Encyclopedia of Type Strains, Phase IV (KMG-IV): sequencing the most valuable type-strain genomes for metagenomic binning, comparative biology and taxonomic classification.</title>
        <authorList>
            <person name="Goeker M."/>
        </authorList>
    </citation>
    <scope>NUCLEOTIDE SEQUENCE [LARGE SCALE GENOMIC DNA]</scope>
    <source>
        <strain evidence="5 6">DSM 18695</strain>
    </source>
</reference>
<dbReference type="InterPro" id="IPR050221">
    <property type="entry name" value="26S_Proteasome_ATPase"/>
</dbReference>
<evidence type="ECO:0000259" key="4">
    <source>
        <dbReference type="SMART" id="SM00382"/>
    </source>
</evidence>
<gene>
    <name evidence="5" type="ORF">QO010_002188</name>
</gene>
<protein>
    <recommendedName>
        <fullName evidence="4">AAA+ ATPase domain-containing protein</fullName>
    </recommendedName>
</protein>
<dbReference type="Proteomes" id="UP001228905">
    <property type="component" value="Unassembled WGS sequence"/>
</dbReference>
<organism evidence="5 6">
    <name type="scientific">Caulobacter ginsengisoli</name>
    <dbReference type="NCBI Taxonomy" id="400775"/>
    <lineage>
        <taxon>Bacteria</taxon>
        <taxon>Pseudomonadati</taxon>
        <taxon>Pseudomonadota</taxon>
        <taxon>Alphaproteobacteria</taxon>
        <taxon>Caulobacterales</taxon>
        <taxon>Caulobacteraceae</taxon>
        <taxon>Caulobacter</taxon>
    </lineage>
</organism>
<evidence type="ECO:0000256" key="3">
    <source>
        <dbReference type="ARBA" id="ARBA00022840"/>
    </source>
</evidence>
<comment type="similarity">
    <text evidence="1">Belongs to the AAA ATPase family.</text>
</comment>
<evidence type="ECO:0000313" key="5">
    <source>
        <dbReference type="EMBL" id="MDQ0464407.1"/>
    </source>
</evidence>
<evidence type="ECO:0000256" key="1">
    <source>
        <dbReference type="ARBA" id="ARBA00006914"/>
    </source>
</evidence>